<evidence type="ECO:0008006" key="3">
    <source>
        <dbReference type="Google" id="ProtNLM"/>
    </source>
</evidence>
<evidence type="ECO:0000313" key="1">
    <source>
        <dbReference type="EMBL" id="OGE05353.1"/>
    </source>
</evidence>
<dbReference type="Proteomes" id="UP000178369">
    <property type="component" value="Unassembled WGS sequence"/>
</dbReference>
<dbReference type="InterPro" id="IPR009241">
    <property type="entry name" value="HigB-like"/>
</dbReference>
<gene>
    <name evidence="1" type="ORF">A3F45_01520</name>
</gene>
<comment type="caution">
    <text evidence="1">The sequence shown here is derived from an EMBL/GenBank/DDBJ whole genome shotgun (WGS) entry which is preliminary data.</text>
</comment>
<evidence type="ECO:0000313" key="2">
    <source>
        <dbReference type="Proteomes" id="UP000178369"/>
    </source>
</evidence>
<dbReference type="EMBL" id="MFBL01000011">
    <property type="protein sequence ID" value="OGE05353.1"/>
    <property type="molecule type" value="Genomic_DNA"/>
</dbReference>
<accession>A0A1F5HMJ6</accession>
<proteinExistence type="predicted"/>
<sequence>MPNFRVFYFQTARGDYPVREFIEQQDKATQTKIAHSIRLLVDYGPFLKPPDIKKIQDKLYELRIPGKTAIRIFYTIAHGKYYLLHAFKKKTQKTPKKEIKVAVDRIKEIV</sequence>
<organism evidence="1 2">
    <name type="scientific">Candidatus Curtissbacteria bacterium RIFCSPHIGHO2_12_FULL_41_17</name>
    <dbReference type="NCBI Taxonomy" id="1797722"/>
    <lineage>
        <taxon>Bacteria</taxon>
        <taxon>Candidatus Curtissiibacteriota</taxon>
    </lineage>
</organism>
<dbReference type="AlphaFoldDB" id="A0A1F5HMJ6"/>
<dbReference type="Pfam" id="PF05973">
    <property type="entry name" value="Gp49"/>
    <property type="match status" value="1"/>
</dbReference>
<protein>
    <recommendedName>
        <fullName evidence="3">Addiction module toxin RelE</fullName>
    </recommendedName>
</protein>
<name>A0A1F5HMJ6_9BACT</name>
<reference evidence="1 2" key="1">
    <citation type="journal article" date="2016" name="Nat. Commun.">
        <title>Thousands of microbial genomes shed light on interconnected biogeochemical processes in an aquifer system.</title>
        <authorList>
            <person name="Anantharaman K."/>
            <person name="Brown C.T."/>
            <person name="Hug L.A."/>
            <person name="Sharon I."/>
            <person name="Castelle C.J."/>
            <person name="Probst A.J."/>
            <person name="Thomas B.C."/>
            <person name="Singh A."/>
            <person name="Wilkins M.J."/>
            <person name="Karaoz U."/>
            <person name="Brodie E.L."/>
            <person name="Williams K.H."/>
            <person name="Hubbard S.S."/>
            <person name="Banfield J.F."/>
        </authorList>
    </citation>
    <scope>NUCLEOTIDE SEQUENCE [LARGE SCALE GENOMIC DNA]</scope>
</reference>